<keyword evidence="7" id="KW-0675">Receptor</keyword>
<feature type="transmembrane region" description="Helical" evidence="9">
    <location>
        <begin position="40"/>
        <end position="60"/>
    </location>
</feature>
<dbReference type="GO" id="GO:0050906">
    <property type="term" value="P:detection of stimulus involved in sensory perception"/>
    <property type="evidence" value="ECO:0007669"/>
    <property type="project" value="UniProtKB-ARBA"/>
</dbReference>
<dbReference type="GO" id="GO:0015276">
    <property type="term" value="F:ligand-gated monoatomic ion channel activity"/>
    <property type="evidence" value="ECO:0007669"/>
    <property type="project" value="InterPro"/>
</dbReference>
<evidence type="ECO:0000256" key="6">
    <source>
        <dbReference type="ARBA" id="ARBA00023136"/>
    </source>
</evidence>
<protein>
    <submittedName>
        <fullName evidence="12">Uncharacterized protein</fullName>
    </submittedName>
</protein>
<evidence type="ECO:0000256" key="8">
    <source>
        <dbReference type="ARBA" id="ARBA00023180"/>
    </source>
</evidence>
<keyword evidence="8" id="KW-0325">Glycoprotein</keyword>
<keyword evidence="4 9" id="KW-0812">Transmembrane</keyword>
<evidence type="ECO:0000256" key="4">
    <source>
        <dbReference type="ARBA" id="ARBA00022692"/>
    </source>
</evidence>
<dbReference type="Proteomes" id="UP001153712">
    <property type="component" value="Chromosome 6"/>
</dbReference>
<reference evidence="12" key="1">
    <citation type="submission" date="2022-01" db="EMBL/GenBank/DDBJ databases">
        <authorList>
            <person name="King R."/>
        </authorList>
    </citation>
    <scope>NUCLEOTIDE SEQUENCE</scope>
</reference>
<evidence type="ECO:0000313" key="13">
    <source>
        <dbReference type="Proteomes" id="UP001153712"/>
    </source>
</evidence>
<organism evidence="12 13">
    <name type="scientific">Phyllotreta striolata</name>
    <name type="common">Striped flea beetle</name>
    <name type="synonym">Crioceris striolata</name>
    <dbReference type="NCBI Taxonomy" id="444603"/>
    <lineage>
        <taxon>Eukaryota</taxon>
        <taxon>Metazoa</taxon>
        <taxon>Ecdysozoa</taxon>
        <taxon>Arthropoda</taxon>
        <taxon>Hexapoda</taxon>
        <taxon>Insecta</taxon>
        <taxon>Pterygota</taxon>
        <taxon>Neoptera</taxon>
        <taxon>Endopterygota</taxon>
        <taxon>Coleoptera</taxon>
        <taxon>Polyphaga</taxon>
        <taxon>Cucujiformia</taxon>
        <taxon>Chrysomeloidea</taxon>
        <taxon>Chrysomelidae</taxon>
        <taxon>Galerucinae</taxon>
        <taxon>Alticini</taxon>
        <taxon>Phyllotreta</taxon>
    </lineage>
</organism>
<feature type="transmembrane region" description="Helical" evidence="9">
    <location>
        <begin position="433"/>
        <end position="457"/>
    </location>
</feature>
<dbReference type="PANTHER" id="PTHR42643:SF33">
    <property type="entry name" value="GLUTAMATE RECEPTOR 2-LIKE PROTEIN"/>
    <property type="match status" value="1"/>
</dbReference>
<dbReference type="EMBL" id="OU900099">
    <property type="protein sequence ID" value="CAH1185813.1"/>
    <property type="molecule type" value="Genomic_DNA"/>
</dbReference>
<dbReference type="Pfam" id="PF00060">
    <property type="entry name" value="Lig_chan"/>
    <property type="match status" value="1"/>
</dbReference>
<dbReference type="InterPro" id="IPR057074">
    <property type="entry name" value="IR75A_N"/>
</dbReference>
<evidence type="ECO:0000256" key="1">
    <source>
        <dbReference type="ARBA" id="ARBA00004651"/>
    </source>
</evidence>
<feature type="transmembrane region" description="Helical" evidence="9">
    <location>
        <begin position="360"/>
        <end position="383"/>
    </location>
</feature>
<evidence type="ECO:0000256" key="2">
    <source>
        <dbReference type="ARBA" id="ARBA00008685"/>
    </source>
</evidence>
<evidence type="ECO:0000259" key="10">
    <source>
        <dbReference type="Pfam" id="PF00060"/>
    </source>
</evidence>
<feature type="transmembrane region" description="Helical" evidence="9">
    <location>
        <begin position="403"/>
        <end position="421"/>
    </location>
</feature>
<feature type="transmembrane region" description="Helical" evidence="9">
    <location>
        <begin position="621"/>
        <end position="641"/>
    </location>
</feature>
<comment type="subcellular location">
    <subcellularLocation>
        <location evidence="1">Cell membrane</location>
        <topology evidence="1">Multi-pass membrane protein</topology>
    </subcellularLocation>
</comment>
<dbReference type="Gene3D" id="3.40.190.10">
    <property type="entry name" value="Periplasmic binding protein-like II"/>
    <property type="match status" value="2"/>
</dbReference>
<sequence>MNFPPPAIIFDGCQKENLIKHIIRPSLLHLQTSIGSSMRYAIFFSIVLFIIWCNLAKGFINVRIIREYFKEKMVNFASIVGCFNDDEKFSLVKSLGFGDQKISILNVKDPQNPHYLTTQHHHIGVVVDGDCSRSDLGNFLKLSGENRLFDVKHHWLILSGEANFSETFNNVELYINADISVMFPWNSTELIIQDVYNPASTRGGRLKKRIMGYYNRTDGYNIVEKEFKYTLRRDMSGVTLRSIIVLPIDFNETLEDYLNNDSDPHINTFNRFHYSLLRPCVAYYNFTSNVTMEKSWGYLINDTSFDGLVGALERKLVDYGSSPLFVRADRGTVMEYGRRTWTLKAAFIFRNPKSLGSADIFLKPLSTSIWVTLICTSGFMVLILRYTQILEKTRIDRTSDTTWSYLLIGATSVFCQQGLGINTPSVYSGRITVLVLLILSYLVFQFYSASVVSNLLIKPKALIQSIESLLKSPMQAGCEDILYNRDYFKYTTDQISKQLYEKKILKGDNNSNFLVPEKGLEKVRDGGYAFHVELATAYPIIKDTFPETYVCELNELQMYRTQPMHANFQKHSPYRDMFDTCIQRLAEYGIIYREIKFWHPKKPECVHSKAKLNYHIGIDNFYPVLCLLAIGMIISLLVLSVEMYLNFKAVKNTVVFPFTN</sequence>
<dbReference type="InterPro" id="IPR001320">
    <property type="entry name" value="Iontro_rcpt_C"/>
</dbReference>
<evidence type="ECO:0000256" key="7">
    <source>
        <dbReference type="ARBA" id="ARBA00023170"/>
    </source>
</evidence>
<dbReference type="GO" id="GO:0005886">
    <property type="term" value="C:plasma membrane"/>
    <property type="evidence" value="ECO:0007669"/>
    <property type="project" value="UniProtKB-SubCell"/>
</dbReference>
<evidence type="ECO:0000256" key="3">
    <source>
        <dbReference type="ARBA" id="ARBA00022475"/>
    </source>
</evidence>
<feature type="domain" description="Ionotropic receptor 75a N-terminal" evidence="11">
    <location>
        <begin position="60"/>
        <end position="245"/>
    </location>
</feature>
<dbReference type="SUPFAM" id="SSF53850">
    <property type="entry name" value="Periplasmic binding protein-like II"/>
    <property type="match status" value="1"/>
</dbReference>
<gene>
    <name evidence="12" type="ORF">PHYEVI_LOCUS8971</name>
</gene>
<evidence type="ECO:0000259" key="11">
    <source>
        <dbReference type="Pfam" id="PF24576"/>
    </source>
</evidence>
<evidence type="ECO:0000313" key="12">
    <source>
        <dbReference type="EMBL" id="CAH1185813.1"/>
    </source>
</evidence>
<feature type="domain" description="Ionotropic glutamate receptor C-terminal" evidence="10">
    <location>
        <begin position="367"/>
        <end position="632"/>
    </location>
</feature>
<comment type="similarity">
    <text evidence="2">Belongs to the glutamate-gated ion channel (TC 1.A.10.1) family.</text>
</comment>
<keyword evidence="5 9" id="KW-1133">Transmembrane helix</keyword>
<evidence type="ECO:0000256" key="5">
    <source>
        <dbReference type="ARBA" id="ARBA00022989"/>
    </source>
</evidence>
<keyword evidence="6 9" id="KW-0472">Membrane</keyword>
<proteinExistence type="inferred from homology"/>
<name>A0A9P0DRX6_PHYSR</name>
<keyword evidence="3" id="KW-1003">Cell membrane</keyword>
<dbReference type="AlphaFoldDB" id="A0A9P0DRX6"/>
<dbReference type="OrthoDB" id="413361at2759"/>
<accession>A0A9P0DRX6</accession>
<dbReference type="PANTHER" id="PTHR42643">
    <property type="entry name" value="IONOTROPIC RECEPTOR 20A-RELATED"/>
    <property type="match status" value="1"/>
</dbReference>
<dbReference type="InterPro" id="IPR052192">
    <property type="entry name" value="Insect_Ionotropic_Sensory_Rcpt"/>
</dbReference>
<keyword evidence="13" id="KW-1185">Reference proteome</keyword>
<evidence type="ECO:0000256" key="9">
    <source>
        <dbReference type="SAM" id="Phobius"/>
    </source>
</evidence>
<dbReference type="Pfam" id="PF24576">
    <property type="entry name" value="IR75A_N"/>
    <property type="match status" value="1"/>
</dbReference>